<dbReference type="Pfam" id="PF04413">
    <property type="entry name" value="Glycos_transf_N"/>
    <property type="match status" value="1"/>
</dbReference>
<evidence type="ECO:0000256" key="13">
    <source>
        <dbReference type="SAM" id="MobiDB-lite"/>
    </source>
</evidence>
<proteinExistence type="inferred from homology"/>
<evidence type="ECO:0000256" key="8">
    <source>
        <dbReference type="ARBA" id="ARBA00031445"/>
    </source>
</evidence>
<dbReference type="InterPro" id="IPR038107">
    <property type="entry name" value="Glycos_transf_N_sf"/>
</dbReference>
<evidence type="ECO:0000256" key="4">
    <source>
        <dbReference type="ARBA" id="ARBA00012621"/>
    </source>
</evidence>
<evidence type="ECO:0000259" key="14">
    <source>
        <dbReference type="Pfam" id="PF04413"/>
    </source>
</evidence>
<dbReference type="GO" id="GO:0043842">
    <property type="term" value="F:Kdo transferase activity"/>
    <property type="evidence" value="ECO:0007669"/>
    <property type="project" value="UniProtKB-EC"/>
</dbReference>
<evidence type="ECO:0000256" key="3">
    <source>
        <dbReference type="ARBA" id="ARBA00006380"/>
    </source>
</evidence>
<comment type="subcellular location">
    <subcellularLocation>
        <location evidence="1">Cell inner membrane</location>
        <topology evidence="1">Single-pass membrane protein</topology>
        <orientation evidence="1">Cytoplasmic side</orientation>
    </subcellularLocation>
    <subcellularLocation>
        <location evidence="12">Cell membrane</location>
    </subcellularLocation>
</comment>
<dbReference type="GO" id="GO:0005886">
    <property type="term" value="C:plasma membrane"/>
    <property type="evidence" value="ECO:0007669"/>
    <property type="project" value="UniProtKB-SubCell"/>
</dbReference>
<evidence type="ECO:0000256" key="9">
    <source>
        <dbReference type="ARBA" id="ARBA00049183"/>
    </source>
</evidence>
<sequence length="448" mass="48451">MLWWLALPLALARLLWRGRVQPGYRHRLGERLASRRSHTPRADIWIHAVSVGEVQAAEALLRQLLATTPAPSLLVTTTTPTGAERLRTLFGETIPQRYLPFDLPVMMGRLVDAVQPKLVIILETEIWPNLLAVLEQRAIPVALINARLSERSARGYARLGSLTRSALARLTLIAAQATADAERFIALGAPPERVIVTGNLKFDQPQAADLAARAAAIRQNWGAARPVWIAASTHAGEELPVLEAHQQVLAQWPDALLVLVPRHPERFETVAALIERQGLAYTRHSAERPVAAHEAVYLGDRMGELPLWLAASDVAFIGGSLMPTGGHNPLEAAASGVPILVGPHTFNFATISAWLLDAHAARRISDTATLSDAVRTLLASSERRAEMGARGRAVVAAQRGALQRVFIALAPWLAAAVQAPLNSDQTSRNCASVESPSHSNPTDSVQTT</sequence>
<dbReference type="Gene3D" id="3.40.50.11720">
    <property type="entry name" value="3-Deoxy-D-manno-octulosonic-acid transferase, N-terminal domain"/>
    <property type="match status" value="1"/>
</dbReference>
<accession>A0A1H3FJM8</accession>
<feature type="site" description="Transition state stabilizer" evidence="11">
    <location>
        <position position="123"/>
    </location>
</feature>
<feature type="site" description="Transition state stabilizer" evidence="11">
    <location>
        <position position="201"/>
    </location>
</feature>
<dbReference type="PANTHER" id="PTHR42755">
    <property type="entry name" value="3-DEOXY-MANNO-OCTULOSONATE CYTIDYLYLTRANSFERASE"/>
    <property type="match status" value="1"/>
</dbReference>
<evidence type="ECO:0000313" key="16">
    <source>
        <dbReference type="Proteomes" id="UP000198672"/>
    </source>
</evidence>
<keyword evidence="16" id="KW-1185">Reference proteome</keyword>
<reference evidence="16" key="1">
    <citation type="submission" date="2016-10" db="EMBL/GenBank/DDBJ databases">
        <authorList>
            <person name="Varghese N."/>
            <person name="Submissions S."/>
        </authorList>
    </citation>
    <scope>NUCLEOTIDE SEQUENCE [LARGE SCALE GENOMIC DNA]</scope>
    <source>
        <strain evidence="16">DSM 173</strain>
    </source>
</reference>
<evidence type="ECO:0000256" key="6">
    <source>
        <dbReference type="ARBA" id="ARBA00022679"/>
    </source>
</evidence>
<protein>
    <recommendedName>
        <fullName evidence="5 12">3-deoxy-D-manno-octulosonic acid transferase</fullName>
        <shortName evidence="12">Kdo transferase</shortName>
        <ecNumber evidence="4 12">2.4.99.12</ecNumber>
    </recommendedName>
    <alternativeName>
        <fullName evidence="8 12">Lipid IV(A) 3-deoxy-D-manno-octulosonic acid transferase</fullName>
    </alternativeName>
</protein>
<evidence type="ECO:0000256" key="10">
    <source>
        <dbReference type="PIRSR" id="PIRSR639901-1"/>
    </source>
</evidence>
<dbReference type="FunFam" id="3.40.50.11720:FF:000001">
    <property type="entry name" value="3-deoxy-D-manno-octulosonic acid transferase"/>
    <property type="match status" value="1"/>
</dbReference>
<keyword evidence="7" id="KW-0735">Signal-anchor</keyword>
<dbReference type="Gene3D" id="3.40.50.2000">
    <property type="entry name" value="Glycogen Phosphorylase B"/>
    <property type="match status" value="1"/>
</dbReference>
<evidence type="ECO:0000256" key="5">
    <source>
        <dbReference type="ARBA" id="ARBA00019077"/>
    </source>
</evidence>
<feature type="region of interest" description="Disordered" evidence="13">
    <location>
        <begin position="426"/>
        <end position="448"/>
    </location>
</feature>
<evidence type="ECO:0000313" key="15">
    <source>
        <dbReference type="EMBL" id="SDX91196.1"/>
    </source>
</evidence>
<dbReference type="GO" id="GO:0009244">
    <property type="term" value="P:lipopolysaccharide core region biosynthetic process"/>
    <property type="evidence" value="ECO:0007669"/>
    <property type="project" value="UniProtKB-UniRule"/>
</dbReference>
<dbReference type="Proteomes" id="UP000198672">
    <property type="component" value="Unassembled WGS sequence"/>
</dbReference>
<evidence type="ECO:0000256" key="7">
    <source>
        <dbReference type="ARBA" id="ARBA00022968"/>
    </source>
</evidence>
<dbReference type="PANTHER" id="PTHR42755:SF1">
    <property type="entry name" value="3-DEOXY-D-MANNO-OCTULOSONIC ACID TRANSFERASE, MITOCHONDRIAL-RELATED"/>
    <property type="match status" value="1"/>
</dbReference>
<evidence type="ECO:0000256" key="11">
    <source>
        <dbReference type="PIRSR" id="PIRSR639901-2"/>
    </source>
</evidence>
<dbReference type="FunFam" id="3.40.50.2000:FF:000032">
    <property type="entry name" value="3-deoxy-D-manno-octulosonic acid transferase"/>
    <property type="match status" value="1"/>
</dbReference>
<dbReference type="AlphaFoldDB" id="A0A1H3FJM8"/>
<keyword evidence="12" id="KW-0472">Membrane</keyword>
<keyword evidence="12" id="KW-0448">Lipopolysaccharide biosynthesis</keyword>
<comment type="catalytic activity">
    <reaction evidence="9 12">
        <text>lipid IVA (E. coli) + CMP-3-deoxy-beta-D-manno-octulosonate = alpha-Kdo-(2-&gt;6)-lipid IVA (E. coli) + CMP + H(+)</text>
        <dbReference type="Rhea" id="RHEA:28066"/>
        <dbReference type="ChEBI" id="CHEBI:15378"/>
        <dbReference type="ChEBI" id="CHEBI:58603"/>
        <dbReference type="ChEBI" id="CHEBI:60364"/>
        <dbReference type="ChEBI" id="CHEBI:60377"/>
        <dbReference type="ChEBI" id="CHEBI:85987"/>
        <dbReference type="EC" id="2.4.99.12"/>
    </reaction>
</comment>
<dbReference type="EMBL" id="FNOW01000019">
    <property type="protein sequence ID" value="SDX91196.1"/>
    <property type="molecule type" value="Genomic_DNA"/>
</dbReference>
<dbReference type="InterPro" id="IPR007507">
    <property type="entry name" value="Glycos_transf_N"/>
</dbReference>
<comment type="pathway">
    <text evidence="2 12">Bacterial outer membrane biogenesis; LPS core biosynthesis.</text>
</comment>
<organism evidence="15 16">
    <name type="scientific">Allochromatium warmingii</name>
    <name type="common">Chromatium warmingii</name>
    <dbReference type="NCBI Taxonomy" id="61595"/>
    <lineage>
        <taxon>Bacteria</taxon>
        <taxon>Pseudomonadati</taxon>
        <taxon>Pseudomonadota</taxon>
        <taxon>Gammaproteobacteria</taxon>
        <taxon>Chromatiales</taxon>
        <taxon>Chromatiaceae</taxon>
        <taxon>Allochromatium</taxon>
    </lineage>
</organism>
<gene>
    <name evidence="15" type="ORF">SAMN05421644_11922</name>
</gene>
<comment type="similarity">
    <text evidence="3">Belongs to the glycosyltransferase group 1 family. Glycosyltransferase 30 subfamily.</text>
</comment>
<keyword evidence="6 12" id="KW-0808">Transferase</keyword>
<evidence type="ECO:0000256" key="1">
    <source>
        <dbReference type="ARBA" id="ARBA00004388"/>
    </source>
</evidence>
<evidence type="ECO:0000256" key="12">
    <source>
        <dbReference type="RuleBase" id="RU365103"/>
    </source>
</evidence>
<dbReference type="NCBIfam" id="NF004388">
    <property type="entry name" value="PRK05749.1-4"/>
    <property type="match status" value="1"/>
</dbReference>
<dbReference type="InterPro" id="IPR039901">
    <property type="entry name" value="Kdotransferase"/>
</dbReference>
<dbReference type="SUPFAM" id="SSF53756">
    <property type="entry name" value="UDP-Glycosyltransferase/glycogen phosphorylase"/>
    <property type="match status" value="1"/>
</dbReference>
<dbReference type="STRING" id="61595.SAMN05421644_11922"/>
<keyword evidence="7" id="KW-0812">Transmembrane</keyword>
<dbReference type="GO" id="GO:0009245">
    <property type="term" value="P:lipid A biosynthetic process"/>
    <property type="evidence" value="ECO:0007669"/>
    <property type="project" value="TreeGrafter"/>
</dbReference>
<dbReference type="UniPathway" id="UPA00958"/>
<dbReference type="EC" id="2.4.99.12" evidence="4 12"/>
<keyword evidence="12" id="KW-1003">Cell membrane</keyword>
<feature type="active site" description="Proton acceptor" evidence="10">
    <location>
        <position position="53"/>
    </location>
</feature>
<feature type="domain" description="3-deoxy-D-manno-octulosonic-acid transferase N-terminal" evidence="14">
    <location>
        <begin position="27"/>
        <end position="204"/>
    </location>
</feature>
<name>A0A1H3FJM8_ALLWA</name>
<comment type="function">
    <text evidence="12">Involved in lipopolysaccharide (LPS) biosynthesis. Catalyzes the transfer of 3-deoxy-D-manno-octulosonate (Kdo) residue(s) from CMP-Kdo to lipid IV(A), the tetraacyldisaccharide-1,4'-bisphosphate precursor of lipid A.</text>
</comment>
<evidence type="ECO:0000256" key="2">
    <source>
        <dbReference type="ARBA" id="ARBA00004713"/>
    </source>
</evidence>